<protein>
    <submittedName>
        <fullName evidence="1">Uncharacterized protein</fullName>
    </submittedName>
</protein>
<reference evidence="1 2" key="1">
    <citation type="submission" date="2016-10" db="EMBL/GenBank/DDBJ databases">
        <authorList>
            <person name="de Groot N.N."/>
        </authorList>
    </citation>
    <scope>NUCLEOTIDE SEQUENCE [LARGE SCALE GENOMIC DNA]</scope>
    <source>
        <strain evidence="1 2">JCM 11308</strain>
    </source>
</reference>
<keyword evidence="2" id="KW-1185">Reference proteome</keyword>
<gene>
    <name evidence="1" type="ORF">SAMN05444580_103427</name>
</gene>
<dbReference type="Proteomes" id="UP000199417">
    <property type="component" value="Unassembled WGS sequence"/>
</dbReference>
<accession>A0A1G6T9Q7</accession>
<evidence type="ECO:0000313" key="1">
    <source>
        <dbReference type="EMBL" id="SDD25055.1"/>
    </source>
</evidence>
<dbReference type="AlphaFoldDB" id="A0A1G6T9Q7"/>
<dbReference type="STRING" id="168276.SAMN05444580_103427"/>
<dbReference type="EMBL" id="FNAB01000003">
    <property type="protein sequence ID" value="SDD25055.1"/>
    <property type="molecule type" value="Genomic_DNA"/>
</dbReference>
<name>A0A1G6T9Q7_9NOCA</name>
<organism evidence="1 2">
    <name type="scientific">Rhodococcus tukisamuensis</name>
    <dbReference type="NCBI Taxonomy" id="168276"/>
    <lineage>
        <taxon>Bacteria</taxon>
        <taxon>Bacillati</taxon>
        <taxon>Actinomycetota</taxon>
        <taxon>Actinomycetes</taxon>
        <taxon>Mycobacteriales</taxon>
        <taxon>Nocardiaceae</taxon>
        <taxon>Rhodococcus</taxon>
    </lineage>
</organism>
<sequence>MIGSVQESTGSLGQTVTQMLPIMFLYLVDFPISASVG</sequence>
<proteinExistence type="predicted"/>
<evidence type="ECO:0000313" key="2">
    <source>
        <dbReference type="Proteomes" id="UP000199417"/>
    </source>
</evidence>